<dbReference type="RefSeq" id="WP_007339738.1">
    <property type="nucleotide sequence ID" value="NZ_AMWG01000138.1"/>
</dbReference>
<evidence type="ECO:0000313" key="2">
    <source>
        <dbReference type="Proteomes" id="UP000010959"/>
    </source>
</evidence>
<organism evidence="1 2">
    <name type="scientific">Rhodopirellula baltica SWK14</name>
    <dbReference type="NCBI Taxonomy" id="993516"/>
    <lineage>
        <taxon>Bacteria</taxon>
        <taxon>Pseudomonadati</taxon>
        <taxon>Planctomycetota</taxon>
        <taxon>Planctomycetia</taxon>
        <taxon>Pirellulales</taxon>
        <taxon>Pirellulaceae</taxon>
        <taxon>Rhodopirellula</taxon>
    </lineage>
</organism>
<gene>
    <name evidence="1" type="ORF">RBSWK_05089</name>
</gene>
<dbReference type="Proteomes" id="UP000010959">
    <property type="component" value="Unassembled WGS sequence"/>
</dbReference>
<protein>
    <submittedName>
        <fullName evidence="1">Uncharacterized protein</fullName>
    </submittedName>
</protein>
<sequence>MSNEQYAFLRRSDLPARESLQSAIDNTPFSLTLDPAFDTASTSGFVPCTICNVDSGVEIEFDDSPELIDQFRHMTGDRDCCLVFRWGGDIIECTCAMVLSYTLAEHFDAIVSYEGEPSSDRTVLRDDTIAIHKDAKLVLQ</sequence>
<dbReference type="EMBL" id="AMWG01000138">
    <property type="protein sequence ID" value="ELP30978.1"/>
    <property type="molecule type" value="Genomic_DNA"/>
</dbReference>
<dbReference type="PATRIC" id="fig|993516.3.peg.5435"/>
<evidence type="ECO:0000313" key="1">
    <source>
        <dbReference type="EMBL" id="ELP30978.1"/>
    </source>
</evidence>
<dbReference type="AlphaFoldDB" id="L7CAF0"/>
<name>L7CAF0_RHOBT</name>
<accession>L7CAF0</accession>
<proteinExistence type="predicted"/>
<comment type="caution">
    <text evidence="1">The sequence shown here is derived from an EMBL/GenBank/DDBJ whole genome shotgun (WGS) entry which is preliminary data.</text>
</comment>
<reference evidence="1 2" key="1">
    <citation type="journal article" date="2013" name="Mar. Genomics">
        <title>Expression of sulfatases in Rhodopirellula baltica and the diversity of sulfatases in the genus Rhodopirellula.</title>
        <authorList>
            <person name="Wegner C.E."/>
            <person name="Richter-Heitmann T."/>
            <person name="Klindworth A."/>
            <person name="Klockow C."/>
            <person name="Richter M."/>
            <person name="Achstetter T."/>
            <person name="Glockner F.O."/>
            <person name="Harder J."/>
        </authorList>
    </citation>
    <scope>NUCLEOTIDE SEQUENCE [LARGE SCALE GENOMIC DNA]</scope>
    <source>
        <strain evidence="1 2">SWK14</strain>
    </source>
</reference>